<dbReference type="EMBL" id="WTYC01000007">
    <property type="protein sequence ID" value="MXO49071.1"/>
    <property type="molecule type" value="Genomic_DNA"/>
</dbReference>
<evidence type="ECO:0000256" key="2">
    <source>
        <dbReference type="SAM" id="SignalP"/>
    </source>
</evidence>
<feature type="compositionally biased region" description="Acidic residues" evidence="1">
    <location>
        <begin position="203"/>
        <end position="212"/>
    </location>
</feature>
<feature type="compositionally biased region" description="Basic and acidic residues" evidence="1">
    <location>
        <begin position="191"/>
        <end position="202"/>
    </location>
</feature>
<proteinExistence type="predicted"/>
<reference evidence="3 4" key="1">
    <citation type="submission" date="2019-12" db="EMBL/GenBank/DDBJ databases">
        <title>Genomic-based taxomic classification of the family Erythrobacteraceae.</title>
        <authorList>
            <person name="Xu L."/>
        </authorList>
    </citation>
    <scope>NUCLEOTIDE SEQUENCE [LARGE SCALE GENOMIC DNA]</scope>
    <source>
        <strain evidence="3 4">DSM 17792</strain>
    </source>
</reference>
<evidence type="ECO:0000313" key="4">
    <source>
        <dbReference type="Proteomes" id="UP000448199"/>
    </source>
</evidence>
<feature type="compositionally biased region" description="Acidic residues" evidence="1">
    <location>
        <begin position="180"/>
        <end position="190"/>
    </location>
</feature>
<dbReference type="Proteomes" id="UP000448199">
    <property type="component" value="Unassembled WGS sequence"/>
</dbReference>
<evidence type="ECO:0008006" key="5">
    <source>
        <dbReference type="Google" id="ProtNLM"/>
    </source>
</evidence>
<keyword evidence="4" id="KW-1185">Reference proteome</keyword>
<evidence type="ECO:0000256" key="1">
    <source>
        <dbReference type="SAM" id="MobiDB-lite"/>
    </source>
</evidence>
<gene>
    <name evidence="3" type="ORF">GRI69_12460</name>
</gene>
<dbReference type="AlphaFoldDB" id="A0A844XT17"/>
<keyword evidence="2" id="KW-0732">Signal</keyword>
<evidence type="ECO:0000313" key="3">
    <source>
        <dbReference type="EMBL" id="MXO49071.1"/>
    </source>
</evidence>
<feature type="region of interest" description="Disordered" evidence="1">
    <location>
        <begin position="170"/>
        <end position="265"/>
    </location>
</feature>
<protein>
    <recommendedName>
        <fullName evidence="5">PepSY domain-containing protein</fullName>
    </recommendedName>
</protein>
<organism evidence="3 4">
    <name type="scientific">Qipengyuania vulgaris</name>
    <dbReference type="NCBI Taxonomy" id="291985"/>
    <lineage>
        <taxon>Bacteria</taxon>
        <taxon>Pseudomonadati</taxon>
        <taxon>Pseudomonadota</taxon>
        <taxon>Alphaproteobacteria</taxon>
        <taxon>Sphingomonadales</taxon>
        <taxon>Erythrobacteraceae</taxon>
        <taxon>Qipengyuania</taxon>
    </lineage>
</organism>
<dbReference type="OrthoDB" id="7510861at2"/>
<feature type="signal peptide" evidence="2">
    <location>
        <begin position="1"/>
        <end position="26"/>
    </location>
</feature>
<dbReference type="RefSeq" id="WP_160728610.1">
    <property type="nucleotide sequence ID" value="NZ_WTYC01000007.1"/>
</dbReference>
<sequence length="265" mass="29151">MPQLKNLAAAPAMFAALSLTIVPAHAAELPVSPSLPAHASAVPVLDVEASQTAEHRRYHRYRYRRGPGLGDVIAGVLIVGAIAQVAKAATRDDRRDRERDYRRDAQWDEESGIDRAVQMCVDAVERERRIETVERADRTARGWMVEGTIFNGDRFSCSIDESGRIDRIDFSGGGAGYEYGEPDYEDDYEGAEYRGDDRAYEADDRDEDDGQWEDDRYASEWSRVEGEAMATPVPSEPSYPGGPAAADDELEGDLEIGTGYPGVGA</sequence>
<accession>A0A844XT17</accession>
<name>A0A844XT17_9SPHN</name>
<feature type="compositionally biased region" description="Basic and acidic residues" evidence="1">
    <location>
        <begin position="213"/>
        <end position="226"/>
    </location>
</feature>
<feature type="chain" id="PRO_5032647161" description="PepSY domain-containing protein" evidence="2">
    <location>
        <begin position="27"/>
        <end position="265"/>
    </location>
</feature>
<comment type="caution">
    <text evidence="3">The sequence shown here is derived from an EMBL/GenBank/DDBJ whole genome shotgun (WGS) entry which is preliminary data.</text>
</comment>